<keyword evidence="9" id="KW-1185">Reference proteome</keyword>
<comment type="subcellular location">
    <subcellularLocation>
        <location evidence="6">Cytoplasm</location>
    </subcellularLocation>
</comment>
<evidence type="ECO:0000313" key="9">
    <source>
        <dbReference type="Proteomes" id="UP000315252"/>
    </source>
</evidence>
<comment type="catalytic activity">
    <reaction evidence="5 6">
        <text>cytidine(34) in tRNA(Ile2) + L-lysine + ATP = lysidine(34) in tRNA(Ile2) + AMP + diphosphate + H(+)</text>
        <dbReference type="Rhea" id="RHEA:43744"/>
        <dbReference type="Rhea" id="RHEA-COMP:10625"/>
        <dbReference type="Rhea" id="RHEA-COMP:10670"/>
        <dbReference type="ChEBI" id="CHEBI:15378"/>
        <dbReference type="ChEBI" id="CHEBI:30616"/>
        <dbReference type="ChEBI" id="CHEBI:32551"/>
        <dbReference type="ChEBI" id="CHEBI:33019"/>
        <dbReference type="ChEBI" id="CHEBI:82748"/>
        <dbReference type="ChEBI" id="CHEBI:83665"/>
        <dbReference type="ChEBI" id="CHEBI:456215"/>
        <dbReference type="EC" id="6.3.4.19"/>
    </reaction>
</comment>
<keyword evidence="2 6" id="KW-0819">tRNA processing</keyword>
<dbReference type="Pfam" id="PF01171">
    <property type="entry name" value="ATP_bind_3"/>
    <property type="match status" value="1"/>
</dbReference>
<dbReference type="CDD" id="cd01992">
    <property type="entry name" value="TilS_N"/>
    <property type="match status" value="1"/>
</dbReference>
<feature type="binding site" evidence="6">
    <location>
        <begin position="35"/>
        <end position="40"/>
    </location>
    <ligand>
        <name>ATP</name>
        <dbReference type="ChEBI" id="CHEBI:30616"/>
    </ligand>
</feature>
<evidence type="ECO:0000256" key="5">
    <source>
        <dbReference type="ARBA" id="ARBA00048539"/>
    </source>
</evidence>
<keyword evidence="1 6" id="KW-0436">Ligase</keyword>
<evidence type="ECO:0000259" key="7">
    <source>
        <dbReference type="Pfam" id="PF01171"/>
    </source>
</evidence>
<dbReference type="PANTHER" id="PTHR43033">
    <property type="entry name" value="TRNA(ILE)-LYSIDINE SYNTHASE-RELATED"/>
    <property type="match status" value="1"/>
</dbReference>
<proteinExistence type="inferred from homology"/>
<dbReference type="NCBIfam" id="TIGR02432">
    <property type="entry name" value="lysidine_TilS_N"/>
    <property type="match status" value="1"/>
</dbReference>
<evidence type="ECO:0000256" key="3">
    <source>
        <dbReference type="ARBA" id="ARBA00022741"/>
    </source>
</evidence>
<evidence type="ECO:0000256" key="1">
    <source>
        <dbReference type="ARBA" id="ARBA00022598"/>
    </source>
</evidence>
<dbReference type="GO" id="GO:0005524">
    <property type="term" value="F:ATP binding"/>
    <property type="evidence" value="ECO:0007669"/>
    <property type="project" value="UniProtKB-UniRule"/>
</dbReference>
<dbReference type="InterPro" id="IPR012094">
    <property type="entry name" value="tRNA_Ile_lys_synt"/>
</dbReference>
<sequence>MSSSDARPVTQIEFAALMERLGPFESNPEVAVAVSGGTDSMAAALLVHEWARRRGGCTIGLVVDHGLRDESADEAALVAQRLSTLGIKSLVLQWRGEKPNANVQAEARQARYQLLSDYCAQHGILHLVLGHHRDDQAETFMMRLSRGSGLYGLAAMSAVKEQADCRILRPLLTLPKGRLLETVKARGAEGVDDPSNENRKYARTRFRDLLTLLAAEGLSASRLVETSRRLGCARSTTEAAVASALARAVSLHRSGIAFLEPQMLGTLPSDVALRCLARTLLTVSGSDYGPRMERLESLLEKILGGLISGATLSGCRLVPWRRVLVICRENRPLPQIPLVAGRLTRWDDRFDVLLAQNLKMPAGQFTIGALGPEGWAQIRKEIDPIASGFPPLAGEAAIAIRNAGEILMVPHLGYLKKEVSPEMIVKCRFRPGNSLAGVAFTVA</sequence>
<comment type="similarity">
    <text evidence="6">Belongs to the tRNA(Ile)-lysidine synthase family.</text>
</comment>
<comment type="function">
    <text evidence="6">Ligates lysine onto the cytidine present at position 34 of the AUA codon-specific tRNA(Ile) that contains the anticodon CAU, in an ATP-dependent manner. Cytidine is converted to lysidine, thus changing the amino acid specificity of the tRNA from methionine to isoleucine.</text>
</comment>
<dbReference type="GO" id="GO:0005737">
    <property type="term" value="C:cytoplasm"/>
    <property type="evidence" value="ECO:0007669"/>
    <property type="project" value="UniProtKB-SubCell"/>
</dbReference>
<gene>
    <name evidence="6 8" type="primary">tilS</name>
    <name evidence="8" type="ORF">FKG95_05730</name>
</gene>
<dbReference type="GO" id="GO:0006400">
    <property type="term" value="P:tRNA modification"/>
    <property type="evidence" value="ECO:0007669"/>
    <property type="project" value="UniProtKB-UniRule"/>
</dbReference>
<organism evidence="8 9">
    <name type="scientific">Denitrobaculum tricleocarpae</name>
    <dbReference type="NCBI Taxonomy" id="2591009"/>
    <lineage>
        <taxon>Bacteria</taxon>
        <taxon>Pseudomonadati</taxon>
        <taxon>Pseudomonadota</taxon>
        <taxon>Alphaproteobacteria</taxon>
        <taxon>Rhodospirillales</taxon>
        <taxon>Rhodospirillaceae</taxon>
        <taxon>Denitrobaculum</taxon>
    </lineage>
</organism>
<evidence type="ECO:0000313" key="8">
    <source>
        <dbReference type="EMBL" id="TQV81745.1"/>
    </source>
</evidence>
<dbReference type="InterPro" id="IPR012795">
    <property type="entry name" value="tRNA_Ile_lys_synt_N"/>
</dbReference>
<keyword evidence="3 6" id="KW-0547">Nucleotide-binding</keyword>
<keyword evidence="4 6" id="KW-0067">ATP-binding</keyword>
<dbReference type="PANTHER" id="PTHR43033:SF5">
    <property type="entry name" value="TRNA(ILE)-LYSIDINE SYNTHETASE"/>
    <property type="match status" value="1"/>
</dbReference>
<dbReference type="Proteomes" id="UP000315252">
    <property type="component" value="Unassembled WGS sequence"/>
</dbReference>
<dbReference type="GO" id="GO:0032267">
    <property type="term" value="F:tRNA(Ile)-lysidine synthase activity"/>
    <property type="evidence" value="ECO:0007669"/>
    <property type="project" value="UniProtKB-EC"/>
</dbReference>
<dbReference type="InterPro" id="IPR014729">
    <property type="entry name" value="Rossmann-like_a/b/a_fold"/>
</dbReference>
<name>A0A545TX00_9PROT</name>
<comment type="domain">
    <text evidence="6">The N-terminal region contains the highly conserved SGGXDS motif, predicted to be a P-loop motif involved in ATP binding.</text>
</comment>
<evidence type="ECO:0000256" key="2">
    <source>
        <dbReference type="ARBA" id="ARBA00022694"/>
    </source>
</evidence>
<dbReference type="InterPro" id="IPR011063">
    <property type="entry name" value="TilS/TtcA_N"/>
</dbReference>
<dbReference type="OrthoDB" id="9807403at2"/>
<dbReference type="Gene3D" id="3.40.50.620">
    <property type="entry name" value="HUPs"/>
    <property type="match status" value="1"/>
</dbReference>
<dbReference type="SUPFAM" id="SSF52402">
    <property type="entry name" value="Adenine nucleotide alpha hydrolases-like"/>
    <property type="match status" value="1"/>
</dbReference>
<feature type="domain" description="tRNA(Ile)-lysidine/2-thiocytidine synthase N-terminal" evidence="7">
    <location>
        <begin position="30"/>
        <end position="208"/>
    </location>
</feature>
<protein>
    <recommendedName>
        <fullName evidence="6">tRNA(Ile)-lysidine synthase</fullName>
        <ecNumber evidence="6">6.3.4.19</ecNumber>
    </recommendedName>
    <alternativeName>
        <fullName evidence="6">tRNA(Ile)-2-lysyl-cytidine synthase</fullName>
    </alternativeName>
    <alternativeName>
        <fullName evidence="6">tRNA(Ile)-lysidine synthetase</fullName>
    </alternativeName>
</protein>
<accession>A0A545TX00</accession>
<evidence type="ECO:0000256" key="4">
    <source>
        <dbReference type="ARBA" id="ARBA00022840"/>
    </source>
</evidence>
<reference evidence="8 9" key="1">
    <citation type="submission" date="2019-06" db="EMBL/GenBank/DDBJ databases">
        <title>Whole genome sequence for Rhodospirillaceae sp. R148.</title>
        <authorList>
            <person name="Wang G."/>
        </authorList>
    </citation>
    <scope>NUCLEOTIDE SEQUENCE [LARGE SCALE GENOMIC DNA]</scope>
    <source>
        <strain evidence="8 9">R148</strain>
    </source>
</reference>
<comment type="caution">
    <text evidence="8">The sequence shown here is derived from an EMBL/GenBank/DDBJ whole genome shotgun (WGS) entry which is preliminary data.</text>
</comment>
<keyword evidence="6" id="KW-0963">Cytoplasm</keyword>
<dbReference type="RefSeq" id="WP_142895376.1">
    <property type="nucleotide sequence ID" value="NZ_ML660053.1"/>
</dbReference>
<dbReference type="AlphaFoldDB" id="A0A545TX00"/>
<evidence type="ECO:0000256" key="6">
    <source>
        <dbReference type="HAMAP-Rule" id="MF_01161"/>
    </source>
</evidence>
<dbReference type="EMBL" id="VHSH01000002">
    <property type="protein sequence ID" value="TQV81745.1"/>
    <property type="molecule type" value="Genomic_DNA"/>
</dbReference>
<dbReference type="EC" id="6.3.4.19" evidence="6"/>
<dbReference type="HAMAP" id="MF_01161">
    <property type="entry name" value="tRNA_Ile_lys_synt"/>
    <property type="match status" value="1"/>
</dbReference>